<accession>A0AAN9MJ51</accession>
<sequence>MTASAQKKLPGTTLATFSTAINSLYPHQHPKFNKTPILTHHSHHSTPPTIPHTSPITQPNPELSSSNNHFTQYTSSASVHRYSQSSKLQSNAPSHPNPTPLQPNQKLTLENLL</sequence>
<feature type="compositionally biased region" description="Polar residues" evidence="1">
    <location>
        <begin position="59"/>
        <end position="94"/>
    </location>
</feature>
<reference evidence="2 3" key="1">
    <citation type="submission" date="2024-01" db="EMBL/GenBank/DDBJ databases">
        <title>The genomes of 5 underutilized Papilionoideae crops provide insights into root nodulation and disease resistanc.</title>
        <authorList>
            <person name="Jiang F."/>
        </authorList>
    </citation>
    <scope>NUCLEOTIDE SEQUENCE [LARGE SCALE GENOMIC DNA]</scope>
    <source>
        <strain evidence="2">JINMINGXINNONG_FW02</strain>
        <tissue evidence="2">Leaves</tissue>
    </source>
</reference>
<comment type="caution">
    <text evidence="2">The sequence shown here is derived from an EMBL/GenBank/DDBJ whole genome shotgun (WGS) entry which is preliminary data.</text>
</comment>
<feature type="region of interest" description="Disordered" evidence="1">
    <location>
        <begin position="26"/>
        <end position="113"/>
    </location>
</feature>
<dbReference type="AlphaFoldDB" id="A0AAN9MJ51"/>
<gene>
    <name evidence="2" type="ORF">VNO80_18410</name>
</gene>
<name>A0AAN9MJ51_PHACN</name>
<protein>
    <submittedName>
        <fullName evidence="2">Uncharacterized protein</fullName>
    </submittedName>
</protein>
<evidence type="ECO:0000313" key="2">
    <source>
        <dbReference type="EMBL" id="KAK7352978.1"/>
    </source>
</evidence>
<evidence type="ECO:0000256" key="1">
    <source>
        <dbReference type="SAM" id="MobiDB-lite"/>
    </source>
</evidence>
<evidence type="ECO:0000313" key="3">
    <source>
        <dbReference type="Proteomes" id="UP001374584"/>
    </source>
</evidence>
<feature type="compositionally biased region" description="Low complexity" evidence="1">
    <location>
        <begin position="35"/>
        <end position="57"/>
    </location>
</feature>
<feature type="compositionally biased region" description="Polar residues" evidence="1">
    <location>
        <begin position="102"/>
        <end position="113"/>
    </location>
</feature>
<proteinExistence type="predicted"/>
<dbReference type="EMBL" id="JAYMYR010000007">
    <property type="protein sequence ID" value="KAK7352978.1"/>
    <property type="molecule type" value="Genomic_DNA"/>
</dbReference>
<keyword evidence="3" id="KW-1185">Reference proteome</keyword>
<organism evidence="2 3">
    <name type="scientific">Phaseolus coccineus</name>
    <name type="common">Scarlet runner bean</name>
    <name type="synonym">Phaseolus multiflorus</name>
    <dbReference type="NCBI Taxonomy" id="3886"/>
    <lineage>
        <taxon>Eukaryota</taxon>
        <taxon>Viridiplantae</taxon>
        <taxon>Streptophyta</taxon>
        <taxon>Embryophyta</taxon>
        <taxon>Tracheophyta</taxon>
        <taxon>Spermatophyta</taxon>
        <taxon>Magnoliopsida</taxon>
        <taxon>eudicotyledons</taxon>
        <taxon>Gunneridae</taxon>
        <taxon>Pentapetalae</taxon>
        <taxon>rosids</taxon>
        <taxon>fabids</taxon>
        <taxon>Fabales</taxon>
        <taxon>Fabaceae</taxon>
        <taxon>Papilionoideae</taxon>
        <taxon>50 kb inversion clade</taxon>
        <taxon>NPAAA clade</taxon>
        <taxon>indigoferoid/millettioid clade</taxon>
        <taxon>Phaseoleae</taxon>
        <taxon>Phaseolus</taxon>
    </lineage>
</organism>
<dbReference type="Proteomes" id="UP001374584">
    <property type="component" value="Unassembled WGS sequence"/>
</dbReference>